<dbReference type="OrthoDB" id="7340028at2"/>
<dbReference type="Proteomes" id="UP000252517">
    <property type="component" value="Unassembled WGS sequence"/>
</dbReference>
<organism evidence="3 4">
    <name type="scientific">Thalassospira profundimaris</name>
    <dbReference type="NCBI Taxonomy" id="502049"/>
    <lineage>
        <taxon>Bacteria</taxon>
        <taxon>Pseudomonadati</taxon>
        <taxon>Pseudomonadota</taxon>
        <taxon>Alphaproteobacteria</taxon>
        <taxon>Rhodospirillales</taxon>
        <taxon>Thalassospiraceae</taxon>
        <taxon>Thalassospira</taxon>
    </lineage>
</organism>
<comment type="caution">
    <text evidence="3">The sequence shown here is derived from an EMBL/GenBank/DDBJ whole genome shotgun (WGS) entry which is preliminary data.</text>
</comment>
<dbReference type="Pfam" id="PF00497">
    <property type="entry name" value="SBP_bac_3"/>
    <property type="match status" value="1"/>
</dbReference>
<dbReference type="SUPFAM" id="SSF53850">
    <property type="entry name" value="Periplasmic binding protein-like II"/>
    <property type="match status" value="1"/>
</dbReference>
<gene>
    <name evidence="3" type="ORF">TH25_22925</name>
</gene>
<dbReference type="PANTHER" id="PTHR35936:SF25">
    <property type="entry name" value="ABC TRANSPORTER SUBSTRATE-BINDING PROTEIN"/>
    <property type="match status" value="1"/>
</dbReference>
<dbReference type="PANTHER" id="PTHR35936">
    <property type="entry name" value="MEMBRANE-BOUND LYTIC MUREIN TRANSGLYCOSYLASE F"/>
    <property type="match status" value="1"/>
</dbReference>
<protein>
    <recommendedName>
        <fullName evidence="2">Solute-binding protein family 3/N-terminal domain-containing protein</fullName>
    </recommendedName>
</protein>
<feature type="domain" description="Solute-binding protein family 3/N-terminal" evidence="2">
    <location>
        <begin position="43"/>
        <end position="273"/>
    </location>
</feature>
<keyword evidence="1" id="KW-0732">Signal</keyword>
<reference evidence="3 4" key="1">
    <citation type="submission" date="2014-07" db="EMBL/GenBank/DDBJ databases">
        <title>Draft genome sequence of Thalassospira profundimaris S25-3-2.</title>
        <authorList>
            <person name="Lai Q."/>
            <person name="Shao Z."/>
        </authorList>
    </citation>
    <scope>NUCLEOTIDE SEQUENCE [LARGE SCALE GENOMIC DNA]</scope>
    <source>
        <strain evidence="3 4">S25-3-2</strain>
    </source>
</reference>
<dbReference type="EMBL" id="JPWH01000030">
    <property type="protein sequence ID" value="RCK42467.1"/>
    <property type="molecule type" value="Genomic_DNA"/>
</dbReference>
<evidence type="ECO:0000259" key="2">
    <source>
        <dbReference type="Pfam" id="PF00497"/>
    </source>
</evidence>
<name>A0A367WM27_9PROT</name>
<dbReference type="InterPro" id="IPR001638">
    <property type="entry name" value="Solute-binding_3/MltF_N"/>
</dbReference>
<proteinExistence type="predicted"/>
<dbReference type="Gene3D" id="3.40.190.10">
    <property type="entry name" value="Periplasmic binding protein-like II"/>
    <property type="match status" value="2"/>
</dbReference>
<accession>A0A367WM27</accession>
<evidence type="ECO:0000313" key="4">
    <source>
        <dbReference type="Proteomes" id="UP000252517"/>
    </source>
</evidence>
<dbReference type="AlphaFoldDB" id="A0A367WM27"/>
<evidence type="ECO:0000256" key="1">
    <source>
        <dbReference type="ARBA" id="ARBA00022729"/>
    </source>
</evidence>
<evidence type="ECO:0000313" key="3">
    <source>
        <dbReference type="EMBL" id="RCK42467.1"/>
    </source>
</evidence>
<dbReference type="RefSeq" id="WP_114090429.1">
    <property type="nucleotide sequence ID" value="NZ_JPWH01000030.1"/>
</dbReference>
<sequence>MSMRPAFVFFLVFCVLTAFGGAVFAQSVVQKRNAPQHVVLYGEENNPPYAYLQGNVMMGIYSDILRRAALQMPQYDIEFSPVPFKRGIDLLKRGKIMGFYPPYLKPARDWVERYSVPVVTQTPVVLCTDDFARYRTLLNYPYDYIGARFGNTSGYKMAGQALFDMAKRHEVTLEEAHTTEINLRRLLAGRIDCYVNDRRAIDVALRAIGPASDEGYYHLRETALLGSHQGGIAYGPDDAGKWPFRDDFANALDDVLRKMHANGEIDAILKGYMM</sequence>